<keyword evidence="1" id="KW-0732">Signal</keyword>
<evidence type="ECO:0000256" key="1">
    <source>
        <dbReference type="SAM" id="SignalP"/>
    </source>
</evidence>
<reference evidence="2" key="1">
    <citation type="submission" date="2019-03" db="EMBL/GenBank/DDBJ databases">
        <title>Long read genome sequence of the mycoparasitic Pythium oligandrum ATCC 38472 isolated from sugarbeet rhizosphere.</title>
        <authorList>
            <person name="Gaulin E."/>
        </authorList>
    </citation>
    <scope>NUCLEOTIDE SEQUENCE</scope>
    <source>
        <strain evidence="2">ATCC 38472_TT</strain>
    </source>
</reference>
<feature type="signal peptide" evidence="1">
    <location>
        <begin position="1"/>
        <end position="22"/>
    </location>
</feature>
<comment type="caution">
    <text evidence="2">The sequence shown here is derived from an EMBL/GenBank/DDBJ whole genome shotgun (WGS) entry which is preliminary data.</text>
</comment>
<dbReference type="PANTHER" id="PTHR35560">
    <property type="entry name" value="BLL0132 PROTEIN"/>
    <property type="match status" value="1"/>
</dbReference>
<keyword evidence="3" id="KW-1185">Reference proteome</keyword>
<name>A0A8K1CTU3_PYTOL</name>
<dbReference type="PANTHER" id="PTHR35560:SF3">
    <property type="entry name" value="PEPTIDASE S9 PROLYL OLIGOPEPTIDASE CATALYTIC DOMAIN-CONTAINING PROTEIN"/>
    <property type="match status" value="1"/>
</dbReference>
<evidence type="ECO:0000313" key="2">
    <source>
        <dbReference type="EMBL" id="TMW68168.1"/>
    </source>
</evidence>
<sequence>MFAKLLKVAVLGLVATISTVDAGQTATVYKNFALSNGKTFNYYISYNSTIPASSYKHLVVVQHGVTRDARSSMTGPIAKRFEAGSTANTLVVSPLFQVAADANANCNADSQPVVAAKPNDALWTCSSWMQGRASSDNGPSSFVAYNNLLAKLKKDFPSIKTASLVGFSAGGQFMQRYIAFSKIPSGVKANFVVGSPSSFLYFDTVRPNPEGKSWSACTTNDACTFSFSTPKDCAAGNKWKYGMEERPSTVNDDVEALRSTYSAADITYMAGSQDTGSADANCGAVVQGSGRLQRALAYAAYDRKYLATDKQRKVVIPNCGHDVTCMTKSDNVAKLYLV</sequence>
<dbReference type="Proteomes" id="UP000794436">
    <property type="component" value="Unassembled WGS sequence"/>
</dbReference>
<accession>A0A8K1CTU3</accession>
<dbReference type="Gene3D" id="3.40.50.1820">
    <property type="entry name" value="alpha/beta hydrolase"/>
    <property type="match status" value="1"/>
</dbReference>
<dbReference type="InterPro" id="IPR029058">
    <property type="entry name" value="AB_hydrolase_fold"/>
</dbReference>
<feature type="chain" id="PRO_5035421151" evidence="1">
    <location>
        <begin position="23"/>
        <end position="338"/>
    </location>
</feature>
<proteinExistence type="predicted"/>
<dbReference type="OrthoDB" id="5985073at2759"/>
<evidence type="ECO:0000313" key="3">
    <source>
        <dbReference type="Proteomes" id="UP000794436"/>
    </source>
</evidence>
<dbReference type="AlphaFoldDB" id="A0A8K1CTU3"/>
<dbReference type="EMBL" id="SPLM01000003">
    <property type="protein sequence ID" value="TMW68168.1"/>
    <property type="molecule type" value="Genomic_DNA"/>
</dbReference>
<protein>
    <submittedName>
        <fullName evidence="2">Uncharacterized protein</fullName>
    </submittedName>
</protein>
<gene>
    <name evidence="2" type="ORF">Poli38472_007840</name>
</gene>
<dbReference type="SUPFAM" id="SSF53474">
    <property type="entry name" value="alpha/beta-Hydrolases"/>
    <property type="match status" value="1"/>
</dbReference>
<organism evidence="2 3">
    <name type="scientific">Pythium oligandrum</name>
    <name type="common">Mycoparasitic fungus</name>
    <dbReference type="NCBI Taxonomy" id="41045"/>
    <lineage>
        <taxon>Eukaryota</taxon>
        <taxon>Sar</taxon>
        <taxon>Stramenopiles</taxon>
        <taxon>Oomycota</taxon>
        <taxon>Peronosporomycetes</taxon>
        <taxon>Pythiales</taxon>
        <taxon>Pythiaceae</taxon>
        <taxon>Pythium</taxon>
    </lineage>
</organism>